<evidence type="ECO:0000313" key="3">
    <source>
        <dbReference type="Proteomes" id="UP000008311"/>
    </source>
</evidence>
<protein>
    <submittedName>
        <fullName evidence="2">Uncharacterized protein</fullName>
    </submittedName>
</protein>
<dbReference type="InParanoid" id="B9TK27"/>
<proteinExistence type="predicted"/>
<reference evidence="3" key="1">
    <citation type="journal article" date="2010" name="Nat. Biotechnol.">
        <title>Draft genome sequence of the oilseed species Ricinus communis.</title>
        <authorList>
            <person name="Chan A.P."/>
            <person name="Crabtree J."/>
            <person name="Zhao Q."/>
            <person name="Lorenzi H."/>
            <person name="Orvis J."/>
            <person name="Puiu D."/>
            <person name="Melake-Berhan A."/>
            <person name="Jones K.M."/>
            <person name="Redman J."/>
            <person name="Chen G."/>
            <person name="Cahoon E.B."/>
            <person name="Gedil M."/>
            <person name="Stanke M."/>
            <person name="Haas B.J."/>
            <person name="Wortman J.R."/>
            <person name="Fraser-Liggett C.M."/>
            <person name="Ravel J."/>
            <person name="Rabinowicz P.D."/>
        </authorList>
    </citation>
    <scope>NUCLEOTIDE SEQUENCE [LARGE SCALE GENOMIC DNA]</scope>
    <source>
        <strain evidence="3">cv. Hale</strain>
    </source>
</reference>
<feature type="region of interest" description="Disordered" evidence="1">
    <location>
        <begin position="29"/>
        <end position="64"/>
    </location>
</feature>
<evidence type="ECO:0000313" key="2">
    <source>
        <dbReference type="EMBL" id="EEF23789.1"/>
    </source>
</evidence>
<name>B9TK27_RICCO</name>
<feature type="compositionally biased region" description="Low complexity" evidence="1">
    <location>
        <begin position="39"/>
        <end position="50"/>
    </location>
</feature>
<sequence length="64" mass="7118">MPPQPIWRRTPRSSSAWWLRRPLTDSLDSRASRDERAACRSPGRSAARGAWAGGGRARRSQASV</sequence>
<dbReference type="AlphaFoldDB" id="B9TK27"/>
<evidence type="ECO:0000256" key="1">
    <source>
        <dbReference type="SAM" id="MobiDB-lite"/>
    </source>
</evidence>
<accession>B9TK27</accession>
<feature type="compositionally biased region" description="Basic and acidic residues" evidence="1">
    <location>
        <begin position="29"/>
        <end position="38"/>
    </location>
</feature>
<dbReference type="Proteomes" id="UP000008311">
    <property type="component" value="Unassembled WGS sequence"/>
</dbReference>
<dbReference type="EMBL" id="EQ984661">
    <property type="protein sequence ID" value="EEF23789.1"/>
    <property type="molecule type" value="Genomic_DNA"/>
</dbReference>
<organism evidence="2 3">
    <name type="scientific">Ricinus communis</name>
    <name type="common">Castor bean</name>
    <dbReference type="NCBI Taxonomy" id="3988"/>
    <lineage>
        <taxon>Eukaryota</taxon>
        <taxon>Viridiplantae</taxon>
        <taxon>Streptophyta</taxon>
        <taxon>Embryophyta</taxon>
        <taxon>Tracheophyta</taxon>
        <taxon>Spermatophyta</taxon>
        <taxon>Magnoliopsida</taxon>
        <taxon>eudicotyledons</taxon>
        <taxon>Gunneridae</taxon>
        <taxon>Pentapetalae</taxon>
        <taxon>rosids</taxon>
        <taxon>fabids</taxon>
        <taxon>Malpighiales</taxon>
        <taxon>Euphorbiaceae</taxon>
        <taxon>Acalyphoideae</taxon>
        <taxon>Acalypheae</taxon>
        <taxon>Ricinus</taxon>
    </lineage>
</organism>
<gene>
    <name evidence="2" type="ORF">RCOM_2090390</name>
</gene>
<keyword evidence="3" id="KW-1185">Reference proteome</keyword>